<proteinExistence type="predicted"/>
<protein>
    <submittedName>
        <fullName evidence="2">Uncharacterized protein</fullName>
    </submittedName>
</protein>
<dbReference type="EMBL" id="KN822015">
    <property type="protein sequence ID" value="KIM66758.1"/>
    <property type="molecule type" value="Genomic_DNA"/>
</dbReference>
<dbReference type="Proteomes" id="UP000053989">
    <property type="component" value="Unassembled WGS sequence"/>
</dbReference>
<evidence type="ECO:0000313" key="2">
    <source>
        <dbReference type="EMBL" id="KIM66758.1"/>
    </source>
</evidence>
<feature type="region of interest" description="Disordered" evidence="1">
    <location>
        <begin position="142"/>
        <end position="183"/>
    </location>
</feature>
<evidence type="ECO:0000313" key="3">
    <source>
        <dbReference type="Proteomes" id="UP000053989"/>
    </source>
</evidence>
<reference evidence="3" key="2">
    <citation type="submission" date="2015-01" db="EMBL/GenBank/DDBJ databases">
        <title>Evolutionary Origins and Diversification of the Mycorrhizal Mutualists.</title>
        <authorList>
            <consortium name="DOE Joint Genome Institute"/>
            <consortium name="Mycorrhizal Genomics Consortium"/>
            <person name="Kohler A."/>
            <person name="Kuo A."/>
            <person name="Nagy L.G."/>
            <person name="Floudas D."/>
            <person name="Copeland A."/>
            <person name="Barry K.W."/>
            <person name="Cichocki N."/>
            <person name="Veneault-Fourrey C."/>
            <person name="LaButti K."/>
            <person name="Lindquist E.A."/>
            <person name="Lipzen A."/>
            <person name="Lundell T."/>
            <person name="Morin E."/>
            <person name="Murat C."/>
            <person name="Riley R."/>
            <person name="Ohm R."/>
            <person name="Sun H."/>
            <person name="Tunlid A."/>
            <person name="Henrissat B."/>
            <person name="Grigoriev I.V."/>
            <person name="Hibbett D.S."/>
            <person name="Martin F."/>
        </authorList>
    </citation>
    <scope>NUCLEOTIDE SEQUENCE [LARGE SCALE GENOMIC DNA]</scope>
    <source>
        <strain evidence="3">Foug A</strain>
    </source>
</reference>
<name>A0A0C2ZZB7_9AGAM</name>
<gene>
    <name evidence="2" type="ORF">SCLCIDRAFT_21556</name>
</gene>
<organism evidence="2 3">
    <name type="scientific">Scleroderma citrinum Foug A</name>
    <dbReference type="NCBI Taxonomy" id="1036808"/>
    <lineage>
        <taxon>Eukaryota</taxon>
        <taxon>Fungi</taxon>
        <taxon>Dikarya</taxon>
        <taxon>Basidiomycota</taxon>
        <taxon>Agaricomycotina</taxon>
        <taxon>Agaricomycetes</taxon>
        <taxon>Agaricomycetidae</taxon>
        <taxon>Boletales</taxon>
        <taxon>Sclerodermatineae</taxon>
        <taxon>Sclerodermataceae</taxon>
        <taxon>Scleroderma</taxon>
    </lineage>
</organism>
<dbReference type="AlphaFoldDB" id="A0A0C2ZZB7"/>
<reference evidence="2 3" key="1">
    <citation type="submission" date="2014-04" db="EMBL/GenBank/DDBJ databases">
        <authorList>
            <consortium name="DOE Joint Genome Institute"/>
            <person name="Kuo A."/>
            <person name="Kohler A."/>
            <person name="Nagy L.G."/>
            <person name="Floudas D."/>
            <person name="Copeland A."/>
            <person name="Barry K.W."/>
            <person name="Cichocki N."/>
            <person name="Veneault-Fourrey C."/>
            <person name="LaButti K."/>
            <person name="Lindquist E.A."/>
            <person name="Lipzen A."/>
            <person name="Lundell T."/>
            <person name="Morin E."/>
            <person name="Murat C."/>
            <person name="Sun H."/>
            <person name="Tunlid A."/>
            <person name="Henrissat B."/>
            <person name="Grigoriev I.V."/>
            <person name="Hibbett D.S."/>
            <person name="Martin F."/>
            <person name="Nordberg H.P."/>
            <person name="Cantor M.N."/>
            <person name="Hua S.X."/>
        </authorList>
    </citation>
    <scope>NUCLEOTIDE SEQUENCE [LARGE SCALE GENOMIC DNA]</scope>
    <source>
        <strain evidence="2 3">Foug A</strain>
    </source>
</reference>
<sequence>MESLAGKTSEEVEVPKLAENGRNWKLYRAKIVEAAATDITDLLGVLAGWEPDDGSYDWECRDAILKWTFYTSVPISILCPIQKLNTVDQIFKYLAKRFRNSEPIPRANEFQCAGTAAAAEMPEKSPTSADAATEWHASAEWNNEDLTTTKALTRGTEDVDNGNIGRTQDPRTSAEALAEGTSAKHAEMTPVMLKSALPHEMQNRPQNSLPLTPRLPVEGEPNECKQEVVDSVVTAGRTNGMVGLAEPTKIADVDEKVVLGGEPVERAHVIDEGNEMEREAQLRLQESKCGEINQHSRITNGDVPITNGLPLEGEWTAYPSGKTSDLDVEPADSPIELEDLRSGGIPCVHLRDTNWHAGDVNGPGNWPDGSRGLVDGLGAQPDALSVLNDTETVCVSHGKGAGTYLGTGDVKHGVTETDGAGIHVDASSGHGDALSIETNTLTTANEMQIVSIPRMKEKPLDLPMETTRGHPDEPDGCRNPVDMLSVHTDMHSVGVGMETAEKEAENPVSRWRRVSASGIDVYVPLNAPIDPTSRMFAFGQLESGEMAIVLGFKGEGAGNGNGGQNGDGSDDGGDGSMDGTTSGGGVHLT</sequence>
<dbReference type="HOGENOM" id="CLU_018595_0_0_1"/>
<feature type="compositionally biased region" description="Polar residues" evidence="1">
    <location>
        <begin position="142"/>
        <end position="151"/>
    </location>
</feature>
<feature type="region of interest" description="Disordered" evidence="1">
    <location>
        <begin position="558"/>
        <end position="589"/>
    </location>
</feature>
<accession>A0A0C2ZZB7</accession>
<dbReference type="InParanoid" id="A0A0C2ZZB7"/>
<keyword evidence="3" id="KW-1185">Reference proteome</keyword>
<dbReference type="OrthoDB" id="2631959at2759"/>
<evidence type="ECO:0000256" key="1">
    <source>
        <dbReference type="SAM" id="MobiDB-lite"/>
    </source>
</evidence>